<keyword evidence="2" id="KW-1185">Reference proteome</keyword>
<dbReference type="GO" id="GO:0003824">
    <property type="term" value="F:catalytic activity"/>
    <property type="evidence" value="ECO:0007669"/>
    <property type="project" value="InterPro"/>
</dbReference>
<dbReference type="AlphaFoldDB" id="A0A059F841"/>
<dbReference type="InterPro" id="IPR044855">
    <property type="entry name" value="CoA-Trfase_III_dom3_sf"/>
</dbReference>
<dbReference type="SUPFAM" id="SSF89796">
    <property type="entry name" value="CoA-transferase family III (CaiB/BaiF)"/>
    <property type="match status" value="1"/>
</dbReference>
<gene>
    <name evidence="1" type="ORF">HHI_16746</name>
</gene>
<reference evidence="1 2" key="1">
    <citation type="submission" date="2013-04" db="EMBL/GenBank/DDBJ databases">
        <title>Hyphomonas hirschiana VP5 Genome Sequencing.</title>
        <authorList>
            <person name="Lai Q."/>
            <person name="Shao Z."/>
        </authorList>
    </citation>
    <scope>NUCLEOTIDE SEQUENCE [LARGE SCALE GENOMIC DNA]</scope>
    <source>
        <strain evidence="1 2">VP5</strain>
    </source>
</reference>
<dbReference type="PATRIC" id="fig|1280951.3.peg.3375"/>
<evidence type="ECO:0000313" key="2">
    <source>
        <dbReference type="Proteomes" id="UP000025061"/>
    </source>
</evidence>
<dbReference type="InterPro" id="IPR050509">
    <property type="entry name" value="CoA-transferase_III"/>
</dbReference>
<dbReference type="Proteomes" id="UP000025061">
    <property type="component" value="Unassembled WGS sequence"/>
</dbReference>
<name>A0A059F841_9PROT</name>
<dbReference type="Gene3D" id="3.30.1540.10">
    <property type="entry name" value="formyl-coa transferase, domain 3"/>
    <property type="match status" value="1"/>
</dbReference>
<accession>A0A059F841</accession>
<dbReference type="RefSeq" id="WP_011647316.1">
    <property type="nucleotide sequence ID" value="NZ_ARYI01000022.1"/>
</dbReference>
<sequence>MKLDGLKVLDLSAFLPGPHMTMMMADHGADVIMVEPANGLGEPVREIGETTPDGNTVWFRNVARGKRSLKLNLKDPAGVELLLKLAEQADVFVEAFRPGVVKRLGVGYEAVSARNPKIVYCSISAFGQTGQHVQKPAHDLVVQAMTGLMDLGRGLSDGQPAPPPVPFADASASLMALSAILMALYRRTQTGEGDYIDMSMYDAAIAWTPNVLGPVFGKGEAPKPKQMRSFGGAAMNSIYRTSDDGFVVIGGSEVKFAENLLTALGRVDLLPYAKIPPGDEQEPLKVYFRETFASETLAYWEAFLQPVDCCWAVVRDLKAAFDDPFTAERGMVFADGDGNRHVGPPIRFAKEPPQPNPKLAAYGEHSEEIARETGMSAEEAAALKARGVI</sequence>
<dbReference type="PANTHER" id="PTHR48228">
    <property type="entry name" value="SUCCINYL-COA--D-CITRAMALATE COA-TRANSFERASE"/>
    <property type="match status" value="1"/>
</dbReference>
<dbReference type="Gene3D" id="3.40.50.10540">
    <property type="entry name" value="Crotonobetainyl-coa:carnitine coa-transferase, domain 1"/>
    <property type="match status" value="1"/>
</dbReference>
<dbReference type="InterPro" id="IPR003673">
    <property type="entry name" value="CoA-Trfase_fam_III"/>
</dbReference>
<proteinExistence type="predicted"/>
<dbReference type="InterPro" id="IPR023606">
    <property type="entry name" value="CoA-Trfase_III_dom_1_sf"/>
</dbReference>
<protein>
    <submittedName>
        <fullName evidence="1">CAIB/BAIF family protein</fullName>
    </submittedName>
</protein>
<dbReference type="Pfam" id="PF02515">
    <property type="entry name" value="CoA_transf_3"/>
    <property type="match status" value="1"/>
</dbReference>
<dbReference type="PANTHER" id="PTHR48228:SF5">
    <property type="entry name" value="ALPHA-METHYLACYL-COA RACEMASE"/>
    <property type="match status" value="1"/>
</dbReference>
<evidence type="ECO:0000313" key="1">
    <source>
        <dbReference type="EMBL" id="KCZ86718.1"/>
    </source>
</evidence>
<organism evidence="1 2">
    <name type="scientific">Hyphomonas hirschiana VP5</name>
    <dbReference type="NCBI Taxonomy" id="1280951"/>
    <lineage>
        <taxon>Bacteria</taxon>
        <taxon>Pseudomonadati</taxon>
        <taxon>Pseudomonadota</taxon>
        <taxon>Alphaproteobacteria</taxon>
        <taxon>Hyphomonadales</taxon>
        <taxon>Hyphomonadaceae</taxon>
        <taxon>Hyphomonas</taxon>
    </lineage>
</organism>
<comment type="caution">
    <text evidence="1">The sequence shown here is derived from an EMBL/GenBank/DDBJ whole genome shotgun (WGS) entry which is preliminary data.</text>
</comment>
<dbReference type="EMBL" id="ARYI01000022">
    <property type="protein sequence ID" value="KCZ86718.1"/>
    <property type="molecule type" value="Genomic_DNA"/>
</dbReference>
<dbReference type="OrthoDB" id="9806585at2"/>